<feature type="region of interest" description="Disordered" evidence="8">
    <location>
        <begin position="233"/>
        <end position="300"/>
    </location>
</feature>
<dbReference type="AlphaFoldDB" id="A0A0B7AHF8"/>
<evidence type="ECO:0000313" key="12">
    <source>
        <dbReference type="EMBL" id="CEK79467.1"/>
    </source>
</evidence>
<dbReference type="EMBL" id="HACG01032601">
    <property type="protein sequence ID" value="CEK79466.1"/>
    <property type="molecule type" value="Transcribed_RNA"/>
</dbReference>
<organism evidence="11">
    <name type="scientific">Arion vulgaris</name>
    <dbReference type="NCBI Taxonomy" id="1028688"/>
    <lineage>
        <taxon>Eukaryota</taxon>
        <taxon>Metazoa</taxon>
        <taxon>Spiralia</taxon>
        <taxon>Lophotrochozoa</taxon>
        <taxon>Mollusca</taxon>
        <taxon>Gastropoda</taxon>
        <taxon>Heterobranchia</taxon>
        <taxon>Euthyneura</taxon>
        <taxon>Panpulmonata</taxon>
        <taxon>Eupulmonata</taxon>
        <taxon>Stylommatophora</taxon>
        <taxon>Helicina</taxon>
        <taxon>Arionoidea</taxon>
        <taxon>Arionidae</taxon>
        <taxon>Arion</taxon>
    </lineage>
</organism>
<comment type="subcellular location">
    <subcellularLocation>
        <location evidence="1">Membrane</location>
        <topology evidence="1">Multi-pass membrane protein</topology>
    </subcellularLocation>
</comment>
<proteinExistence type="inferred from homology"/>
<dbReference type="PANTHER" id="PTHR43066">
    <property type="entry name" value="RHOMBOID-RELATED PROTEIN"/>
    <property type="match status" value="1"/>
</dbReference>
<evidence type="ECO:0000256" key="6">
    <source>
        <dbReference type="ARBA" id="ARBA00022989"/>
    </source>
</evidence>
<protein>
    <recommendedName>
        <fullName evidence="10">Peptidase S54 rhomboid domain-containing protein</fullName>
    </recommendedName>
</protein>
<evidence type="ECO:0000256" key="3">
    <source>
        <dbReference type="ARBA" id="ARBA00022670"/>
    </source>
</evidence>
<evidence type="ECO:0000256" key="4">
    <source>
        <dbReference type="ARBA" id="ARBA00022692"/>
    </source>
</evidence>
<dbReference type="InterPro" id="IPR022764">
    <property type="entry name" value="Peptidase_S54_rhomboid_dom"/>
</dbReference>
<accession>A0A0B7AHF8</accession>
<sequence>MSHRRMRAPSLGVVLLAGHIINFGVNKVPPATLALIASQTAVFLDMFPKYFPTAQSVCISSYLVLYDQKWMRLILSAFYHGSDMHLYYNMLSLLYKGSWLESRLGTLYFIYLISVFTAMTSIVYVGLGFFLSQVMGSNSYLLDCAVGFSGVLFALKVLAAHYTPSGPQYVFGIVPVPSKHIYWAELLLIQVLVPNASFVGHLAGILVGTAYVLGPLRIIMHAFFQPRAKIRQSYSTQRTPRPSTSFSGSGRARPSAPDPTDIYDESTPSSYTGDAHSRNYSTATSPDLQDLRTRRTQYYQ</sequence>
<evidence type="ECO:0000256" key="9">
    <source>
        <dbReference type="SAM" id="Phobius"/>
    </source>
</evidence>
<dbReference type="PANTHER" id="PTHR43066:SF1">
    <property type="entry name" value="RHOMBOID PROTEIN 2"/>
    <property type="match status" value="1"/>
</dbReference>
<comment type="similarity">
    <text evidence="2">Belongs to the peptidase S54 family.</text>
</comment>
<evidence type="ECO:0000259" key="10">
    <source>
        <dbReference type="Pfam" id="PF01694"/>
    </source>
</evidence>
<evidence type="ECO:0000313" key="11">
    <source>
        <dbReference type="EMBL" id="CEK79466.1"/>
    </source>
</evidence>
<dbReference type="InterPro" id="IPR035952">
    <property type="entry name" value="Rhomboid-like_sf"/>
</dbReference>
<feature type="transmembrane region" description="Helical" evidence="9">
    <location>
        <begin position="182"/>
        <end position="213"/>
    </location>
</feature>
<dbReference type="SUPFAM" id="SSF144091">
    <property type="entry name" value="Rhomboid-like"/>
    <property type="match status" value="1"/>
</dbReference>
<evidence type="ECO:0000256" key="8">
    <source>
        <dbReference type="SAM" id="MobiDB-lite"/>
    </source>
</evidence>
<reference evidence="11" key="1">
    <citation type="submission" date="2014-12" db="EMBL/GenBank/DDBJ databases">
        <title>Insight into the proteome of Arion vulgaris.</title>
        <authorList>
            <person name="Aradska J."/>
            <person name="Bulat T."/>
            <person name="Smidak R."/>
            <person name="Sarate P."/>
            <person name="Gangsoo J."/>
            <person name="Sialana F."/>
            <person name="Bilban M."/>
            <person name="Lubec G."/>
        </authorList>
    </citation>
    <scope>NUCLEOTIDE SEQUENCE</scope>
    <source>
        <tissue evidence="11">Skin</tissue>
    </source>
</reference>
<feature type="domain" description="Peptidase S54 rhomboid" evidence="10">
    <location>
        <begin position="68"/>
        <end position="213"/>
    </location>
</feature>
<feature type="transmembrane region" description="Helical" evidence="9">
    <location>
        <begin position="73"/>
        <end position="95"/>
    </location>
</feature>
<evidence type="ECO:0000256" key="2">
    <source>
        <dbReference type="ARBA" id="ARBA00009045"/>
    </source>
</evidence>
<dbReference type="EMBL" id="HACG01032602">
    <property type="protein sequence ID" value="CEK79467.1"/>
    <property type="molecule type" value="Transcribed_RNA"/>
</dbReference>
<dbReference type="Pfam" id="PF01694">
    <property type="entry name" value="Rhomboid"/>
    <property type="match status" value="1"/>
</dbReference>
<feature type="transmembrane region" description="Helical" evidence="9">
    <location>
        <begin position="107"/>
        <end position="131"/>
    </location>
</feature>
<keyword evidence="4 9" id="KW-0812">Transmembrane</keyword>
<evidence type="ECO:0000256" key="1">
    <source>
        <dbReference type="ARBA" id="ARBA00004141"/>
    </source>
</evidence>
<keyword evidence="5" id="KW-0378">Hydrolase</keyword>
<dbReference type="GO" id="GO:0006508">
    <property type="term" value="P:proteolysis"/>
    <property type="evidence" value="ECO:0007669"/>
    <property type="project" value="UniProtKB-KW"/>
</dbReference>
<dbReference type="GO" id="GO:0016020">
    <property type="term" value="C:membrane"/>
    <property type="evidence" value="ECO:0007669"/>
    <property type="project" value="UniProtKB-SubCell"/>
</dbReference>
<evidence type="ECO:0000256" key="5">
    <source>
        <dbReference type="ARBA" id="ARBA00022801"/>
    </source>
</evidence>
<dbReference type="Gene3D" id="1.20.1540.10">
    <property type="entry name" value="Rhomboid-like"/>
    <property type="match status" value="1"/>
</dbReference>
<keyword evidence="6 9" id="KW-1133">Transmembrane helix</keyword>
<feature type="compositionally biased region" description="Polar residues" evidence="8">
    <location>
        <begin position="266"/>
        <end position="287"/>
    </location>
</feature>
<name>A0A0B7AHF8_9EUPU</name>
<keyword evidence="7 9" id="KW-0472">Membrane</keyword>
<gene>
    <name evidence="11" type="primary">ORF115612</name>
    <name evidence="12" type="synonym">ORF115616</name>
</gene>
<feature type="compositionally biased region" description="Polar residues" evidence="8">
    <location>
        <begin position="233"/>
        <end position="248"/>
    </location>
</feature>
<keyword evidence="3" id="KW-0645">Protease</keyword>
<dbReference type="FunFam" id="1.20.1540.10:FF:000008">
    <property type="entry name" value="RHOMBOID-like protein 13"/>
    <property type="match status" value="1"/>
</dbReference>
<feature type="transmembrane region" description="Helical" evidence="9">
    <location>
        <begin position="140"/>
        <end position="162"/>
    </location>
</feature>
<dbReference type="GO" id="GO:0004252">
    <property type="term" value="F:serine-type endopeptidase activity"/>
    <property type="evidence" value="ECO:0007669"/>
    <property type="project" value="InterPro"/>
</dbReference>
<evidence type="ECO:0000256" key="7">
    <source>
        <dbReference type="ARBA" id="ARBA00023136"/>
    </source>
</evidence>